<feature type="signal peptide" evidence="1">
    <location>
        <begin position="1"/>
        <end position="26"/>
    </location>
</feature>
<evidence type="ECO:0000313" key="3">
    <source>
        <dbReference type="Proteomes" id="UP000777784"/>
    </source>
</evidence>
<protein>
    <submittedName>
        <fullName evidence="2">Uncharacterized protein</fullName>
    </submittedName>
</protein>
<dbReference type="EMBL" id="JAHJDP010000118">
    <property type="protein sequence ID" value="MBU2693285.1"/>
    <property type="molecule type" value="Genomic_DNA"/>
</dbReference>
<dbReference type="AlphaFoldDB" id="A0A948RYQ1"/>
<feature type="chain" id="PRO_5036840400" evidence="1">
    <location>
        <begin position="27"/>
        <end position="226"/>
    </location>
</feature>
<sequence>MRRLSIVSCAAFIIIFSAFLATSSSAGPNEGSVLAVHTDSRVVDTGGDPFRALQIPSHCDELSPTGTSGGSNIQWFIVLAVFPDGSSPEYNTCVFGLGPYDPAGTYVAAFGPFVPPGSAILEIPSDGWPLPNTGTAVSYAPSCADDGAIQPLYYFGIYAYGDGTIGLGEHPVHGGVFVECGAAHATDEIEEYGVMGFGSAAGKNPCGEPILREEGTWSQVKWAYRK</sequence>
<evidence type="ECO:0000256" key="1">
    <source>
        <dbReference type="SAM" id="SignalP"/>
    </source>
</evidence>
<proteinExistence type="predicted"/>
<reference evidence="2" key="1">
    <citation type="submission" date="2021-05" db="EMBL/GenBank/DDBJ databases">
        <title>Energy efficiency and biological interactions define the core microbiome of deep oligotrophic groundwater.</title>
        <authorList>
            <person name="Mehrshad M."/>
            <person name="Lopez-Fernandez M."/>
            <person name="Bell E."/>
            <person name="Bernier-Latmani R."/>
            <person name="Bertilsson S."/>
            <person name="Dopson M."/>
        </authorList>
    </citation>
    <scope>NUCLEOTIDE SEQUENCE</scope>
    <source>
        <strain evidence="2">Modern_marine.mb.64</strain>
    </source>
</reference>
<accession>A0A948RYQ1</accession>
<evidence type="ECO:0000313" key="2">
    <source>
        <dbReference type="EMBL" id="MBU2693285.1"/>
    </source>
</evidence>
<organism evidence="2 3">
    <name type="scientific">Eiseniibacteriota bacterium</name>
    <dbReference type="NCBI Taxonomy" id="2212470"/>
    <lineage>
        <taxon>Bacteria</taxon>
        <taxon>Candidatus Eiseniibacteriota</taxon>
    </lineage>
</organism>
<keyword evidence="1" id="KW-0732">Signal</keyword>
<name>A0A948RYQ1_UNCEI</name>
<comment type="caution">
    <text evidence="2">The sequence shown here is derived from an EMBL/GenBank/DDBJ whole genome shotgun (WGS) entry which is preliminary data.</text>
</comment>
<gene>
    <name evidence="2" type="ORF">KJ970_20395</name>
</gene>
<dbReference type="Proteomes" id="UP000777784">
    <property type="component" value="Unassembled WGS sequence"/>
</dbReference>